<dbReference type="InterPro" id="IPR006091">
    <property type="entry name" value="Acyl-CoA_Oxase/DH_mid-dom"/>
</dbReference>
<dbReference type="Pfam" id="PF00441">
    <property type="entry name" value="Acyl-CoA_dh_1"/>
    <property type="match status" value="1"/>
</dbReference>
<feature type="domain" description="Acyl-CoA oxidase/dehydrogenase middle" evidence="9">
    <location>
        <begin position="156"/>
        <end position="234"/>
    </location>
</feature>
<dbReference type="PANTHER" id="PTHR43831:SF1">
    <property type="entry name" value="ISOBUTYRYL-COA DEHYDROGENASE, MITOCHONDRIAL"/>
    <property type="match status" value="1"/>
</dbReference>
<evidence type="ECO:0000256" key="7">
    <source>
        <dbReference type="RuleBase" id="RU362125"/>
    </source>
</evidence>
<dbReference type="GO" id="GO:0050660">
    <property type="term" value="F:flavin adenine dinucleotide binding"/>
    <property type="evidence" value="ECO:0007669"/>
    <property type="project" value="InterPro"/>
</dbReference>
<accession>A0A507E1C6</accession>
<dbReference type="GO" id="GO:0003995">
    <property type="term" value="F:acyl-CoA dehydrogenase activity"/>
    <property type="evidence" value="ECO:0007669"/>
    <property type="project" value="InterPro"/>
</dbReference>
<evidence type="ECO:0000256" key="1">
    <source>
        <dbReference type="ARBA" id="ARBA00001974"/>
    </source>
</evidence>
<evidence type="ECO:0000313" key="12">
    <source>
        <dbReference type="Proteomes" id="UP000320333"/>
    </source>
</evidence>
<dbReference type="OrthoDB" id="9988775at2759"/>
<evidence type="ECO:0000259" key="9">
    <source>
        <dbReference type="Pfam" id="PF02770"/>
    </source>
</evidence>
<dbReference type="PIRSF" id="PIRSF016578">
    <property type="entry name" value="HsaA"/>
    <property type="match status" value="1"/>
</dbReference>
<feature type="domain" description="Acyl-CoA dehydrogenase/oxidase N-terminal" evidence="10">
    <location>
        <begin position="40"/>
        <end position="149"/>
    </location>
</feature>
<keyword evidence="5 7" id="KW-0560">Oxidoreductase</keyword>
<comment type="catalytic activity">
    <reaction evidence="6">
        <text>(2S)-2-methylbutanoyl-CoA + oxidized [electron-transfer flavoprotein] + H(+) = (2E)-2-methylbut-2-enoyl-CoA + reduced [electron-transfer flavoprotein]</text>
        <dbReference type="Rhea" id="RHEA:48256"/>
        <dbReference type="Rhea" id="RHEA-COMP:10685"/>
        <dbReference type="Rhea" id="RHEA-COMP:10686"/>
        <dbReference type="ChEBI" id="CHEBI:15378"/>
        <dbReference type="ChEBI" id="CHEBI:57337"/>
        <dbReference type="ChEBI" id="CHEBI:57692"/>
        <dbReference type="ChEBI" id="CHEBI:58307"/>
        <dbReference type="ChEBI" id="CHEBI:88166"/>
    </reaction>
    <physiologicalReaction direction="left-to-right" evidence="6">
        <dbReference type="Rhea" id="RHEA:48257"/>
    </physiologicalReaction>
</comment>
<evidence type="ECO:0008006" key="13">
    <source>
        <dbReference type="Google" id="ProtNLM"/>
    </source>
</evidence>
<dbReference type="Proteomes" id="UP000320333">
    <property type="component" value="Unassembled WGS sequence"/>
</dbReference>
<evidence type="ECO:0000259" key="8">
    <source>
        <dbReference type="Pfam" id="PF00441"/>
    </source>
</evidence>
<dbReference type="SUPFAM" id="SSF47203">
    <property type="entry name" value="Acyl-CoA dehydrogenase C-terminal domain-like"/>
    <property type="match status" value="1"/>
</dbReference>
<comment type="cofactor">
    <cofactor evidence="1 7">
        <name>FAD</name>
        <dbReference type="ChEBI" id="CHEBI:57692"/>
    </cofactor>
</comment>
<dbReference type="AlphaFoldDB" id="A0A507E1C6"/>
<dbReference type="Pfam" id="PF02770">
    <property type="entry name" value="Acyl-CoA_dh_M"/>
    <property type="match status" value="1"/>
</dbReference>
<evidence type="ECO:0000256" key="5">
    <source>
        <dbReference type="ARBA" id="ARBA00023002"/>
    </source>
</evidence>
<dbReference type="Gene3D" id="1.20.140.10">
    <property type="entry name" value="Butyryl-CoA Dehydrogenase, subunit A, domain 3"/>
    <property type="match status" value="1"/>
</dbReference>
<dbReference type="SUPFAM" id="SSF56645">
    <property type="entry name" value="Acyl-CoA dehydrogenase NM domain-like"/>
    <property type="match status" value="1"/>
</dbReference>
<dbReference type="InterPro" id="IPR006089">
    <property type="entry name" value="Acyl-CoA_DH_CS"/>
</dbReference>
<dbReference type="InterPro" id="IPR037069">
    <property type="entry name" value="AcylCoA_DH/ox_N_sf"/>
</dbReference>
<keyword evidence="3 7" id="KW-0285">Flavoprotein</keyword>
<dbReference type="PANTHER" id="PTHR43831">
    <property type="entry name" value="ISOBUTYRYL-COA DEHYDROGENASE"/>
    <property type="match status" value="1"/>
</dbReference>
<evidence type="ECO:0000259" key="10">
    <source>
        <dbReference type="Pfam" id="PF02771"/>
    </source>
</evidence>
<evidence type="ECO:0000256" key="3">
    <source>
        <dbReference type="ARBA" id="ARBA00022630"/>
    </source>
</evidence>
<dbReference type="Gene3D" id="2.40.110.10">
    <property type="entry name" value="Butyryl-CoA Dehydrogenase, subunit A, domain 2"/>
    <property type="match status" value="1"/>
</dbReference>
<sequence>MLSRPSLIRSAFSARALLSPLAVPRRTLLTSVVDAKAGLSEQEVEIFDLAKRFADAELAPNMRRWDETGEFPVATMRKAAELGFGSIYCSEEFGGTGLSRLDASLIFEALSTGCVPTTAFLSIHNMVAWMIDSFGSHELREKWIPQLTHMDKIGSYCLTEPSSGSDAASMETTAKRDGDHLIINGSKAFISGAGTSDLYLVMVRTGGAGAKGVTSVLVEKGTPGLSFGKNEEKIVVTFEDVRVPISNIVGEEGKGFTYAMKGLNGGRVNIASCSLGGAQSALQAAVDYAGTRTQFKTPLSGFQNTQFKLAEMAMKLTASRLMVRNAARAIDAGSPSAAATCAMAKAYATEECFQLCDDAIQIHGGYGYLNDYPVGQYMRDLRVHRILEGTSEVMRMIVAREILKD</sequence>
<dbReference type="EMBL" id="QEAP01000781">
    <property type="protein sequence ID" value="TPX56998.1"/>
    <property type="molecule type" value="Genomic_DNA"/>
</dbReference>
<gene>
    <name evidence="11" type="ORF">CcCBS67573_g09294</name>
</gene>
<proteinExistence type="inferred from homology"/>
<evidence type="ECO:0000256" key="2">
    <source>
        <dbReference type="ARBA" id="ARBA00009347"/>
    </source>
</evidence>
<keyword evidence="12" id="KW-1185">Reference proteome</keyword>
<dbReference type="GO" id="GO:0005739">
    <property type="term" value="C:mitochondrion"/>
    <property type="evidence" value="ECO:0007669"/>
    <property type="project" value="TreeGrafter"/>
</dbReference>
<dbReference type="InterPro" id="IPR009075">
    <property type="entry name" value="AcylCo_DH/oxidase_C"/>
</dbReference>
<dbReference type="InterPro" id="IPR013786">
    <property type="entry name" value="AcylCoA_DH/ox_N"/>
</dbReference>
<comment type="caution">
    <text evidence="11">The sequence shown here is derived from an EMBL/GenBank/DDBJ whole genome shotgun (WGS) entry which is preliminary data.</text>
</comment>
<dbReference type="InterPro" id="IPR009100">
    <property type="entry name" value="AcylCoA_DH/oxidase_NM_dom_sf"/>
</dbReference>
<comment type="similarity">
    <text evidence="2 7">Belongs to the acyl-CoA dehydrogenase family.</text>
</comment>
<evidence type="ECO:0000256" key="4">
    <source>
        <dbReference type="ARBA" id="ARBA00022827"/>
    </source>
</evidence>
<protein>
    <recommendedName>
        <fullName evidence="13">Acyl-CoA dehydrogenase</fullName>
    </recommendedName>
</protein>
<dbReference type="InterPro" id="IPR046373">
    <property type="entry name" value="Acyl-CoA_Oxase/DH_mid-dom_sf"/>
</dbReference>
<feature type="domain" description="Acyl-CoA dehydrogenase/oxidase C-terminal" evidence="8">
    <location>
        <begin position="253"/>
        <end position="403"/>
    </location>
</feature>
<dbReference type="Pfam" id="PF02771">
    <property type="entry name" value="Acyl-CoA_dh_N"/>
    <property type="match status" value="1"/>
</dbReference>
<dbReference type="InterPro" id="IPR052547">
    <property type="entry name" value="Mito_Isobutyryl-CoADH"/>
</dbReference>
<keyword evidence="4 7" id="KW-0274">FAD</keyword>
<dbReference type="InterPro" id="IPR036250">
    <property type="entry name" value="AcylCo_DH-like_C"/>
</dbReference>
<dbReference type="PROSITE" id="PS00072">
    <property type="entry name" value="ACYL_COA_DH_1"/>
    <property type="match status" value="1"/>
</dbReference>
<organism evidence="11 12">
    <name type="scientific">Chytriomyces confervae</name>
    <dbReference type="NCBI Taxonomy" id="246404"/>
    <lineage>
        <taxon>Eukaryota</taxon>
        <taxon>Fungi</taxon>
        <taxon>Fungi incertae sedis</taxon>
        <taxon>Chytridiomycota</taxon>
        <taxon>Chytridiomycota incertae sedis</taxon>
        <taxon>Chytridiomycetes</taxon>
        <taxon>Chytridiales</taxon>
        <taxon>Chytriomycetaceae</taxon>
        <taxon>Chytriomyces</taxon>
    </lineage>
</organism>
<evidence type="ECO:0000256" key="6">
    <source>
        <dbReference type="ARBA" id="ARBA00049552"/>
    </source>
</evidence>
<evidence type="ECO:0000313" key="11">
    <source>
        <dbReference type="EMBL" id="TPX56998.1"/>
    </source>
</evidence>
<reference evidence="11 12" key="1">
    <citation type="journal article" date="2019" name="Sci. Rep.">
        <title>Comparative genomics of chytrid fungi reveal insights into the obligate biotrophic and pathogenic lifestyle of Synchytrium endobioticum.</title>
        <authorList>
            <person name="van de Vossenberg B.T.L.H."/>
            <person name="Warris S."/>
            <person name="Nguyen H.D.T."/>
            <person name="van Gent-Pelzer M.P.E."/>
            <person name="Joly D.L."/>
            <person name="van de Geest H.C."/>
            <person name="Bonants P.J.M."/>
            <person name="Smith D.S."/>
            <person name="Levesque C.A."/>
            <person name="van der Lee T.A.J."/>
        </authorList>
    </citation>
    <scope>NUCLEOTIDE SEQUENCE [LARGE SCALE GENOMIC DNA]</scope>
    <source>
        <strain evidence="11 12">CBS 675.73</strain>
    </source>
</reference>
<dbReference type="FunFam" id="1.20.140.10:FF:000001">
    <property type="entry name" value="Acyl-CoA dehydrogenase"/>
    <property type="match status" value="1"/>
</dbReference>
<dbReference type="Gene3D" id="1.10.540.10">
    <property type="entry name" value="Acyl-CoA dehydrogenase/oxidase, N-terminal domain"/>
    <property type="match status" value="1"/>
</dbReference>
<name>A0A507E1C6_9FUNG</name>
<dbReference type="STRING" id="246404.A0A507E1C6"/>